<accession>A0A448Z2K8</accession>
<dbReference type="AlphaFoldDB" id="A0A448Z2K8"/>
<keyword evidence="1" id="KW-1133">Transmembrane helix</keyword>
<gene>
    <name evidence="2" type="ORF">PSNMU_V1.4_AUG-EV-PASAV3_0029480</name>
</gene>
<evidence type="ECO:0000256" key="1">
    <source>
        <dbReference type="SAM" id="Phobius"/>
    </source>
</evidence>
<organism evidence="2 3">
    <name type="scientific">Pseudo-nitzschia multistriata</name>
    <dbReference type="NCBI Taxonomy" id="183589"/>
    <lineage>
        <taxon>Eukaryota</taxon>
        <taxon>Sar</taxon>
        <taxon>Stramenopiles</taxon>
        <taxon>Ochrophyta</taxon>
        <taxon>Bacillariophyta</taxon>
        <taxon>Bacillariophyceae</taxon>
        <taxon>Bacillariophycidae</taxon>
        <taxon>Bacillariales</taxon>
        <taxon>Bacillariaceae</taxon>
        <taxon>Pseudo-nitzschia</taxon>
    </lineage>
</organism>
<feature type="transmembrane region" description="Helical" evidence="1">
    <location>
        <begin position="12"/>
        <end position="33"/>
    </location>
</feature>
<proteinExistence type="predicted"/>
<reference evidence="2 3" key="1">
    <citation type="submission" date="2019-01" db="EMBL/GenBank/DDBJ databases">
        <authorList>
            <person name="Ferrante I. M."/>
        </authorList>
    </citation>
    <scope>NUCLEOTIDE SEQUENCE [LARGE SCALE GENOMIC DNA]</scope>
    <source>
        <strain evidence="2 3">B856</strain>
    </source>
</reference>
<feature type="transmembrane region" description="Helical" evidence="1">
    <location>
        <begin position="39"/>
        <end position="57"/>
    </location>
</feature>
<sequence length="77" mass="8242">MRRQKFALVAAVERFVATIAEALLVLAAAAIAATIAETLLVFAAAVIATIIVEALPVPPSIPIEFEMVAMDRCIDYR</sequence>
<dbReference type="Proteomes" id="UP000291116">
    <property type="component" value="Unassembled WGS sequence"/>
</dbReference>
<protein>
    <submittedName>
        <fullName evidence="2">Uncharacterized protein</fullName>
    </submittedName>
</protein>
<keyword evidence="1" id="KW-0472">Membrane</keyword>
<evidence type="ECO:0000313" key="2">
    <source>
        <dbReference type="EMBL" id="VEU36272.1"/>
    </source>
</evidence>
<name>A0A448Z2K8_9STRA</name>
<evidence type="ECO:0000313" key="3">
    <source>
        <dbReference type="Proteomes" id="UP000291116"/>
    </source>
</evidence>
<dbReference type="InterPro" id="IPR010916">
    <property type="entry name" value="TonB_box_CS"/>
</dbReference>
<keyword evidence="1" id="KW-0812">Transmembrane</keyword>
<dbReference type="PROSITE" id="PS00430">
    <property type="entry name" value="TONB_DEPENDENT_REC_1"/>
    <property type="match status" value="1"/>
</dbReference>
<keyword evidence="3" id="KW-1185">Reference proteome</keyword>
<dbReference type="EMBL" id="CAACVS010000082">
    <property type="protein sequence ID" value="VEU36272.1"/>
    <property type="molecule type" value="Genomic_DNA"/>
</dbReference>